<name>A0ABT0HEY1_9BACT</name>
<accession>A0ABT0HEY1</accession>
<proteinExistence type="predicted"/>
<dbReference type="RefSeq" id="WP_232559264.1">
    <property type="nucleotide sequence ID" value="NZ_JALPRF010000001.1"/>
</dbReference>
<sequence>MNPQIQNDFLKLIGIAITDQRVIQIKHNSIWRTIEPYMAGLHKETQVPSLYGFCRDVIPTLYKENDERWQIFRFTEIEDIELTYYEFQPHLGYTGKYESIQPAYIKLAPRS</sequence>
<organism evidence="1 2">
    <name type="scientific">Spirosoma liriopis</name>
    <dbReference type="NCBI Taxonomy" id="2937440"/>
    <lineage>
        <taxon>Bacteria</taxon>
        <taxon>Pseudomonadati</taxon>
        <taxon>Bacteroidota</taxon>
        <taxon>Cytophagia</taxon>
        <taxon>Cytophagales</taxon>
        <taxon>Cytophagaceae</taxon>
        <taxon>Spirosoma</taxon>
    </lineage>
</organism>
<evidence type="ECO:0000313" key="2">
    <source>
        <dbReference type="Proteomes" id="UP001202180"/>
    </source>
</evidence>
<evidence type="ECO:0000313" key="1">
    <source>
        <dbReference type="EMBL" id="MCK8490721.1"/>
    </source>
</evidence>
<comment type="caution">
    <text evidence="1">The sequence shown here is derived from an EMBL/GenBank/DDBJ whole genome shotgun (WGS) entry which is preliminary data.</text>
</comment>
<protein>
    <recommendedName>
        <fullName evidence="3">WYL domain-containing protein</fullName>
    </recommendedName>
</protein>
<dbReference type="Proteomes" id="UP001202180">
    <property type="component" value="Unassembled WGS sequence"/>
</dbReference>
<gene>
    <name evidence="1" type="ORF">M0L20_02585</name>
</gene>
<dbReference type="EMBL" id="JALPRF010000001">
    <property type="protein sequence ID" value="MCK8490721.1"/>
    <property type="molecule type" value="Genomic_DNA"/>
</dbReference>
<evidence type="ECO:0008006" key="3">
    <source>
        <dbReference type="Google" id="ProtNLM"/>
    </source>
</evidence>
<keyword evidence="2" id="KW-1185">Reference proteome</keyword>
<reference evidence="1 2" key="1">
    <citation type="submission" date="2022-04" db="EMBL/GenBank/DDBJ databases">
        <title>Spirosoma sp. strain RP8 genome sequencing and assembly.</title>
        <authorList>
            <person name="Jung Y."/>
        </authorList>
    </citation>
    <scope>NUCLEOTIDE SEQUENCE [LARGE SCALE GENOMIC DNA]</scope>
    <source>
        <strain evidence="1 2">RP8</strain>
    </source>
</reference>